<dbReference type="eggNOG" id="arCOG05379">
    <property type="taxonomic scope" value="Archaea"/>
</dbReference>
<dbReference type="KEGG" id="asc:ASAC_1173"/>
<organism evidence="1 2">
    <name type="scientific">Acidilobus saccharovorans (strain DSM 16705 / JCM 18335 / VKM B-2471 / 345-15)</name>
    <dbReference type="NCBI Taxonomy" id="666510"/>
    <lineage>
        <taxon>Archaea</taxon>
        <taxon>Thermoproteota</taxon>
        <taxon>Thermoprotei</taxon>
        <taxon>Acidilobales</taxon>
        <taxon>Acidilobaceae</taxon>
        <taxon>Acidilobus</taxon>
    </lineage>
</organism>
<dbReference type="AlphaFoldDB" id="D9Q2P0"/>
<proteinExistence type="predicted"/>
<name>D9Q2P0_ACIS3</name>
<dbReference type="InParanoid" id="D9Q2P0"/>
<dbReference type="EMBL" id="CP001742">
    <property type="protein sequence ID" value="ADL19578.1"/>
    <property type="molecule type" value="Genomic_DNA"/>
</dbReference>
<dbReference type="HOGENOM" id="CLU_132454_0_0_2"/>
<accession>D9Q2P0</accession>
<gene>
    <name evidence="1" type="ordered locus">ASAC_1173</name>
</gene>
<sequence length="129" mass="14319">MRYIATSGGVVDSSRLDELLNVDMDLLPHVVDAAVSLGLLREDKGNLVITSEGKRAVELQGRELRLLIKSLSDDVEPFKDIFDVIGDSDSIRRSQLESILRHSGYTDIEAALPVFVEWLAYMGITTIED</sequence>
<dbReference type="Proteomes" id="UP000000346">
    <property type="component" value="Chromosome"/>
</dbReference>
<protein>
    <submittedName>
        <fullName evidence="1">Uncharacterized protein</fullName>
    </submittedName>
</protein>
<evidence type="ECO:0000313" key="1">
    <source>
        <dbReference type="EMBL" id="ADL19578.1"/>
    </source>
</evidence>
<evidence type="ECO:0000313" key="2">
    <source>
        <dbReference type="Proteomes" id="UP000000346"/>
    </source>
</evidence>
<reference evidence="1 2" key="1">
    <citation type="journal article" date="2010" name="Appl. Environ. Microbiol.">
        <title>The genome sequence of the crenarchaeon Acidilobus saccharovorans supports a new order, Acidilobales, and suggests an important ecological role in terrestrial acidic hot springs.</title>
        <authorList>
            <person name="Mardanov A.V."/>
            <person name="Svetlitchnyi V.A."/>
            <person name="Beletsky A.V."/>
            <person name="Prokofeva M.I."/>
            <person name="Bonch-Osmolovskaya E.A."/>
            <person name="Ravin N.V."/>
            <person name="Skryabin K.G."/>
        </authorList>
    </citation>
    <scope>NUCLEOTIDE SEQUENCE [LARGE SCALE GENOMIC DNA]</scope>
    <source>
        <strain evidence="2">DSM 16705 / JCM 18335 / VKM B-2471 / 345-15</strain>
    </source>
</reference>
<dbReference type="Pfam" id="PF09821">
    <property type="entry name" value="AAA_assoc_C"/>
    <property type="match status" value="1"/>
</dbReference>
<dbReference type="STRING" id="666510.ASAC_1173"/>
<dbReference type="InterPro" id="IPR018632">
    <property type="entry name" value="AAA-associated_dom_C"/>
</dbReference>
<keyword evidence="2" id="KW-1185">Reference proteome</keyword>